<evidence type="ECO:0000256" key="7">
    <source>
        <dbReference type="SAM" id="Coils"/>
    </source>
</evidence>
<dbReference type="SMART" id="SM00338">
    <property type="entry name" value="BRLZ"/>
    <property type="match status" value="1"/>
</dbReference>
<dbReference type="Pfam" id="PF00170">
    <property type="entry name" value="bZIP_1"/>
    <property type="match status" value="1"/>
</dbReference>
<dbReference type="InterPro" id="IPR004827">
    <property type="entry name" value="bZIP"/>
</dbReference>
<dbReference type="SUPFAM" id="SSF57959">
    <property type="entry name" value="Leucine zipper domain"/>
    <property type="match status" value="1"/>
</dbReference>
<dbReference type="RefSeq" id="XP_040731847.1">
    <property type="nucleotide sequence ID" value="XM_040875589.1"/>
</dbReference>
<dbReference type="CDD" id="cd14686">
    <property type="entry name" value="bZIP"/>
    <property type="match status" value="1"/>
</dbReference>
<keyword evidence="7" id="KW-0175">Coiled coil</keyword>
<evidence type="ECO:0000313" key="10">
    <source>
        <dbReference type="EMBL" id="RAO67331.1"/>
    </source>
</evidence>
<dbReference type="GeneID" id="63792559"/>
<dbReference type="EMBL" id="MIKG01000005">
    <property type="protein sequence ID" value="RAO67331.1"/>
    <property type="molecule type" value="Genomic_DNA"/>
</dbReference>
<dbReference type="PANTHER" id="PTHR47416:SF8">
    <property type="entry name" value="BASIC-LEUCINE ZIPPER TRANSCRIPTION FACTOR E-RELATED"/>
    <property type="match status" value="1"/>
</dbReference>
<keyword evidence="3" id="KW-0805">Transcription regulation</keyword>
<proteinExistence type="inferred from homology"/>
<comment type="subcellular location">
    <subcellularLocation>
        <location evidence="1">Nucleus</location>
    </subcellularLocation>
</comment>
<feature type="region of interest" description="Disordered" evidence="8">
    <location>
        <begin position="1"/>
        <end position="25"/>
    </location>
</feature>
<evidence type="ECO:0000259" key="9">
    <source>
        <dbReference type="PROSITE" id="PS50217"/>
    </source>
</evidence>
<evidence type="ECO:0000256" key="1">
    <source>
        <dbReference type="ARBA" id="ARBA00004123"/>
    </source>
</evidence>
<evidence type="ECO:0000256" key="8">
    <source>
        <dbReference type="SAM" id="MobiDB-lite"/>
    </source>
</evidence>
<comment type="caution">
    <text evidence="10">The sequence shown here is derived from an EMBL/GenBank/DDBJ whole genome shotgun (WGS) entry which is preliminary data.</text>
</comment>
<dbReference type="Proteomes" id="UP000249363">
    <property type="component" value="Unassembled WGS sequence"/>
</dbReference>
<feature type="domain" description="BZIP" evidence="9">
    <location>
        <begin position="269"/>
        <end position="319"/>
    </location>
</feature>
<feature type="compositionally biased region" description="Polar residues" evidence="8">
    <location>
        <begin position="1"/>
        <end position="22"/>
    </location>
</feature>
<dbReference type="PROSITE" id="PS50217">
    <property type="entry name" value="BZIP"/>
    <property type="match status" value="1"/>
</dbReference>
<sequence>MMARFTQQPFEFYQESSSTLESKPTFCEEDEMSVLDDKILDSTSDVAGISDPRRSSYDQHTDALSYRESVWGDFAHQQQQPQQQHHHSHVAPPLHPEASRQDSHVPASIPMYDPSNQFMRLDTAQTNAAYAQQTAWPMSRGSGSCTPTPVYDQFAQDYDASSAGAFSGGAVGPVSAINFGQMSSYRSNIFGAPGSVAMSPQSSQGWMQTGEMVDGRPARSPTYRTDSNMHLRRDGIRKKNARFEIPAERTLSNIDQLIAQSTNEDEIKELKQQKRLLRNRQAALDSRQRKKLHTEKLEEEKKQFTTVITDLEEALHNMKIREGELLREKAEWLATQQQFSQWIEGLRIEKDELIRVHTLETAELRKKNNILRETMEKMEQQFKSIGHQQPNAFASNGYNDFEGLHMETGPWDELSLVNNISLEAEGLSAPVVDANASNNNNGHENMTALVPVKNEKAERIFNSQNSDYPFSWNAFYMCLLFGAFIASNGNSLSSPAALPQLSDEYRAESANVLKAVLASAPVDVTSSAIQQAHAPVQSGLPATISGAEMAHLTGAQASTLDELHNNLALPSKQQENEQVFALNAEQYNTLTTFQEDDHTMDFGDKPSGQPQPSNLQQALAAMRGNNDGRMSDVYSRSLMWDRVPEKVVRDFQRMVRECGATK</sequence>
<evidence type="ECO:0000256" key="4">
    <source>
        <dbReference type="ARBA" id="ARBA00023125"/>
    </source>
</evidence>
<dbReference type="InterPro" id="IPR046347">
    <property type="entry name" value="bZIP_sf"/>
</dbReference>
<accession>A0A364KV14</accession>
<keyword evidence="4" id="KW-0238">DNA-binding</keyword>
<feature type="region of interest" description="Disordered" evidence="8">
    <location>
        <begin position="75"/>
        <end position="108"/>
    </location>
</feature>
<dbReference type="PANTHER" id="PTHR47416">
    <property type="entry name" value="BASIC-LEUCINE ZIPPER TRANSCRIPTION FACTOR F-RELATED"/>
    <property type="match status" value="1"/>
</dbReference>
<evidence type="ECO:0000256" key="6">
    <source>
        <dbReference type="ARBA" id="ARBA00023242"/>
    </source>
</evidence>
<protein>
    <recommendedName>
        <fullName evidence="9">BZIP domain-containing protein</fullName>
    </recommendedName>
</protein>
<dbReference type="STRING" id="1196081.A0A364KV14"/>
<name>A0A364KV14_TALAM</name>
<keyword evidence="5" id="KW-0804">Transcription</keyword>
<organism evidence="10 11">
    <name type="scientific">Talaromyces amestolkiae</name>
    <dbReference type="NCBI Taxonomy" id="1196081"/>
    <lineage>
        <taxon>Eukaryota</taxon>
        <taxon>Fungi</taxon>
        <taxon>Dikarya</taxon>
        <taxon>Ascomycota</taxon>
        <taxon>Pezizomycotina</taxon>
        <taxon>Eurotiomycetes</taxon>
        <taxon>Eurotiomycetidae</taxon>
        <taxon>Eurotiales</taxon>
        <taxon>Trichocomaceae</taxon>
        <taxon>Talaromyces</taxon>
        <taxon>Talaromyces sect. Talaromyces</taxon>
    </lineage>
</organism>
<dbReference type="GO" id="GO:0003700">
    <property type="term" value="F:DNA-binding transcription factor activity"/>
    <property type="evidence" value="ECO:0007669"/>
    <property type="project" value="InterPro"/>
</dbReference>
<evidence type="ECO:0000256" key="5">
    <source>
        <dbReference type="ARBA" id="ARBA00023163"/>
    </source>
</evidence>
<feature type="coiled-coil region" evidence="7">
    <location>
        <begin position="260"/>
        <end position="328"/>
    </location>
</feature>
<evidence type="ECO:0000256" key="2">
    <source>
        <dbReference type="ARBA" id="ARBA00007163"/>
    </source>
</evidence>
<dbReference type="GO" id="GO:0003677">
    <property type="term" value="F:DNA binding"/>
    <property type="evidence" value="ECO:0007669"/>
    <property type="project" value="UniProtKB-KW"/>
</dbReference>
<evidence type="ECO:0000256" key="3">
    <source>
        <dbReference type="ARBA" id="ARBA00023015"/>
    </source>
</evidence>
<dbReference type="GO" id="GO:0005634">
    <property type="term" value="C:nucleus"/>
    <property type="evidence" value="ECO:0007669"/>
    <property type="project" value="UniProtKB-SubCell"/>
</dbReference>
<dbReference type="OrthoDB" id="644067at2759"/>
<comment type="similarity">
    <text evidence="2">Belongs to the bZIP family.</text>
</comment>
<evidence type="ECO:0000313" key="11">
    <source>
        <dbReference type="Proteomes" id="UP000249363"/>
    </source>
</evidence>
<gene>
    <name evidence="10" type="ORF">BHQ10_003343</name>
</gene>
<dbReference type="AlphaFoldDB" id="A0A364KV14"/>
<dbReference type="Gene3D" id="1.20.5.170">
    <property type="match status" value="1"/>
</dbReference>
<keyword evidence="11" id="KW-1185">Reference proteome</keyword>
<reference evidence="10 11" key="1">
    <citation type="journal article" date="2017" name="Biotechnol. Biofuels">
        <title>Differential beta-glucosidase expression as a function of carbon source availability in Talaromyces amestolkiae: a genomic and proteomic approach.</title>
        <authorList>
            <person name="de Eugenio L.I."/>
            <person name="Mendez-Liter J.A."/>
            <person name="Nieto-Dominguez M."/>
            <person name="Alonso L."/>
            <person name="Gil-Munoz J."/>
            <person name="Barriuso J."/>
            <person name="Prieto A."/>
            <person name="Martinez M.J."/>
        </authorList>
    </citation>
    <scope>NUCLEOTIDE SEQUENCE [LARGE SCALE GENOMIC DNA]</scope>
    <source>
        <strain evidence="10 11">CIB</strain>
    </source>
</reference>
<keyword evidence="6" id="KW-0539">Nucleus</keyword>